<dbReference type="Gene3D" id="1.10.1370.20">
    <property type="entry name" value="Oligoendopeptidase f, C-terminal domain"/>
    <property type="match status" value="1"/>
</dbReference>
<evidence type="ECO:0000256" key="5">
    <source>
        <dbReference type="ARBA" id="ARBA00023049"/>
    </source>
</evidence>
<reference evidence="9 10" key="1">
    <citation type="journal article" date="2015" name="Genome Announc.">
        <title>Expanding the biotechnology potential of lactobacilli through comparative genomics of 213 strains and associated genera.</title>
        <authorList>
            <person name="Sun Z."/>
            <person name="Harris H.M."/>
            <person name="McCann A."/>
            <person name="Guo C."/>
            <person name="Argimon S."/>
            <person name="Zhang W."/>
            <person name="Yang X."/>
            <person name="Jeffery I.B."/>
            <person name="Cooney J.C."/>
            <person name="Kagawa T.F."/>
            <person name="Liu W."/>
            <person name="Song Y."/>
            <person name="Salvetti E."/>
            <person name="Wrobel A."/>
            <person name="Rasinkangas P."/>
            <person name="Parkhill J."/>
            <person name="Rea M.C."/>
            <person name="O'Sullivan O."/>
            <person name="Ritari J."/>
            <person name="Douillard F.P."/>
            <person name="Paul Ross R."/>
            <person name="Yang R."/>
            <person name="Briner A.E."/>
            <person name="Felis G.E."/>
            <person name="de Vos W.M."/>
            <person name="Barrangou R."/>
            <person name="Klaenhammer T.R."/>
            <person name="Caufield P.W."/>
            <person name="Cui Y."/>
            <person name="Zhang H."/>
            <person name="O'Toole P.W."/>
        </authorList>
    </citation>
    <scope>NUCLEOTIDE SEQUENCE [LARGE SCALE GENOMIC DNA]</scope>
    <source>
        <strain evidence="9 10">DSM 22697</strain>
    </source>
</reference>
<feature type="domain" description="Peptidase M3A/M3B catalytic" evidence="7">
    <location>
        <begin position="204"/>
        <end position="586"/>
    </location>
</feature>
<dbReference type="Pfam" id="PF01432">
    <property type="entry name" value="Peptidase_M3"/>
    <property type="match status" value="1"/>
</dbReference>
<sequence>MMAEQIQRADAPVELTWNLKDLFATAADFDEGIKAANAATAKLAGQAKSFTADAAHFYEVIRSYFEAQERLDRLGLYAELAVSQDTTDAAAAQLAATFSKTQSNFDAQLSWFEPAIVAMPDSQVTAFTEAEPRLKQYAHALARIRTQVGHVLTPDQESLLATFGTTFDSAEDIESTLDDADLTYGDIDYDGKTQPLTKGLRRVILENGDAKTREQATRQFAKAYYDHRYTFAATMQAHMHTQNTLARVRHYQSARDMDLSANQIPESVYDTLLDQTHAHLDLLHRYYVLRKRVLGLDTLHTWDLAIPLTGTKPPFAPTYEEAKATDLAALAPLGEDYQAHLEDEFAHRWVDVLETKGKTSGGFENVAYGVHPYILLNWTNTYDAMSTLAHESGHAMQSVYADESQPYWDHEYPIFTAEIASTTNESLLNAYMLDQTKGDHDKQVYLLTTAVEDFIGTVYRQSQFAEFEKYMYETESAGTPLTAGDLSAKYHEIEMTFYGPDVEANPWPEAYWAYIPHFYYNYYMYQYSTSKAIATTLANRILTEGAPAVAAYKEFLRAGNSDTPVNILKRAGIDVTKPDYLEAAFATFQSQLEALEAALEK</sequence>
<dbReference type="PANTHER" id="PTHR11804">
    <property type="entry name" value="PROTEASE M3 THIMET OLIGOPEPTIDASE-RELATED"/>
    <property type="match status" value="1"/>
</dbReference>
<comment type="caution">
    <text evidence="9">The sequence shown here is derived from an EMBL/GenBank/DDBJ whole genome shotgun (WGS) entry which is preliminary data.</text>
</comment>
<dbReference type="EC" id="3.4.24.-" evidence="6"/>
<evidence type="ECO:0000259" key="7">
    <source>
        <dbReference type="Pfam" id="PF01432"/>
    </source>
</evidence>
<dbReference type="InterPro" id="IPR001567">
    <property type="entry name" value="Pept_M3A_M3B_dom"/>
</dbReference>
<evidence type="ECO:0000256" key="1">
    <source>
        <dbReference type="ARBA" id="ARBA00022670"/>
    </source>
</evidence>
<keyword evidence="4 6" id="KW-0862">Zinc</keyword>
<dbReference type="Gene3D" id="1.20.140.70">
    <property type="entry name" value="Oligopeptidase f, N-terminal domain"/>
    <property type="match status" value="1"/>
</dbReference>
<proteinExistence type="inferred from homology"/>
<dbReference type="GO" id="GO:0004222">
    <property type="term" value="F:metalloendopeptidase activity"/>
    <property type="evidence" value="ECO:0007669"/>
    <property type="project" value="UniProtKB-UniRule"/>
</dbReference>
<evidence type="ECO:0000313" key="9">
    <source>
        <dbReference type="EMBL" id="KRN22715.1"/>
    </source>
</evidence>
<dbReference type="GO" id="GO:0006508">
    <property type="term" value="P:proteolysis"/>
    <property type="evidence" value="ECO:0007669"/>
    <property type="project" value="UniProtKB-KW"/>
</dbReference>
<keyword evidence="10" id="KW-1185">Reference proteome</keyword>
<keyword evidence="5 6" id="KW-0482">Metalloprotease</keyword>
<protein>
    <recommendedName>
        <fullName evidence="6">Oligopeptidase F</fullName>
        <ecNumber evidence="6">3.4.24.-</ecNumber>
    </recommendedName>
</protein>
<dbReference type="CDD" id="cd09608">
    <property type="entry name" value="M3B_PepF"/>
    <property type="match status" value="1"/>
</dbReference>
<dbReference type="PANTHER" id="PTHR11804:SF84">
    <property type="entry name" value="SACCHAROLYSIN"/>
    <property type="match status" value="1"/>
</dbReference>
<dbReference type="InterPro" id="IPR004438">
    <property type="entry name" value="Peptidase_M3B"/>
</dbReference>
<dbReference type="Proteomes" id="UP000050865">
    <property type="component" value="Unassembled WGS sequence"/>
</dbReference>
<evidence type="ECO:0000256" key="3">
    <source>
        <dbReference type="ARBA" id="ARBA00022801"/>
    </source>
</evidence>
<keyword evidence="2 6" id="KW-0479">Metal-binding</keyword>
<dbReference type="InterPro" id="IPR045090">
    <property type="entry name" value="Pept_M3A_M3B"/>
</dbReference>
<dbReference type="GO" id="GO:0046872">
    <property type="term" value="F:metal ion binding"/>
    <property type="evidence" value="ECO:0007669"/>
    <property type="project" value="UniProtKB-UniRule"/>
</dbReference>
<evidence type="ECO:0000259" key="8">
    <source>
        <dbReference type="Pfam" id="PF08439"/>
    </source>
</evidence>
<dbReference type="AlphaFoldDB" id="A0A0R2F5I2"/>
<dbReference type="Pfam" id="PF08439">
    <property type="entry name" value="Peptidase_M3_N"/>
    <property type="match status" value="1"/>
</dbReference>
<dbReference type="EMBL" id="AYZJ01000030">
    <property type="protein sequence ID" value="KRN22715.1"/>
    <property type="molecule type" value="Genomic_DNA"/>
</dbReference>
<comment type="cofactor">
    <cofactor evidence="6">
        <name>Zn(2+)</name>
        <dbReference type="ChEBI" id="CHEBI:29105"/>
    </cofactor>
    <text evidence="6">Binds 1 zinc ion.</text>
</comment>
<accession>A0A0R2F5I2</accession>
<evidence type="ECO:0000313" key="10">
    <source>
        <dbReference type="Proteomes" id="UP000050865"/>
    </source>
</evidence>
<gene>
    <name evidence="9" type="ORF">FC75_GL001764</name>
</gene>
<dbReference type="PATRIC" id="fig|1423730.4.peg.1840"/>
<dbReference type="GO" id="GO:0006518">
    <property type="term" value="P:peptide metabolic process"/>
    <property type="evidence" value="ECO:0007669"/>
    <property type="project" value="TreeGrafter"/>
</dbReference>
<keyword evidence="1 6" id="KW-0645">Protease</keyword>
<dbReference type="STRING" id="1423730.FC75_GL001764"/>
<dbReference type="InterPro" id="IPR013647">
    <property type="entry name" value="OligopepF_N_dom"/>
</dbReference>
<comment type="function">
    <text evidence="6">Has oligopeptidase activity and degrades a variety of small bioactive peptides.</text>
</comment>
<dbReference type="InterPro" id="IPR042088">
    <property type="entry name" value="OligoPept_F_C"/>
</dbReference>
<evidence type="ECO:0000256" key="6">
    <source>
        <dbReference type="RuleBase" id="RU368091"/>
    </source>
</evidence>
<name>A0A0R2F5I2_9LACO</name>
<evidence type="ECO:0000256" key="2">
    <source>
        <dbReference type="ARBA" id="ARBA00022723"/>
    </source>
</evidence>
<comment type="similarity">
    <text evidence="6">Belongs to the peptidase M3B family.</text>
</comment>
<dbReference type="SUPFAM" id="SSF55486">
    <property type="entry name" value="Metalloproteases ('zincins'), catalytic domain"/>
    <property type="match status" value="1"/>
</dbReference>
<evidence type="ECO:0000256" key="4">
    <source>
        <dbReference type="ARBA" id="ARBA00022833"/>
    </source>
</evidence>
<organism evidence="9 10">
    <name type="scientific">Lacticaseibacillus camelliae DSM 22697 = JCM 13995</name>
    <dbReference type="NCBI Taxonomy" id="1423730"/>
    <lineage>
        <taxon>Bacteria</taxon>
        <taxon>Bacillati</taxon>
        <taxon>Bacillota</taxon>
        <taxon>Bacilli</taxon>
        <taxon>Lactobacillales</taxon>
        <taxon>Lactobacillaceae</taxon>
        <taxon>Lacticaseibacillus</taxon>
    </lineage>
</organism>
<feature type="domain" description="Oligopeptidase F N-terminal" evidence="8">
    <location>
        <begin position="116"/>
        <end position="184"/>
    </location>
</feature>
<keyword evidence="3 6" id="KW-0378">Hydrolase</keyword>
<dbReference type="NCBIfam" id="TIGR00181">
    <property type="entry name" value="pepF"/>
    <property type="match status" value="1"/>
</dbReference>